<accession>A0AAF0IB64</accession>
<dbReference type="EMBL" id="CP091871">
    <property type="protein sequence ID" value="WEU40031.1"/>
    <property type="molecule type" value="Genomic_DNA"/>
</dbReference>
<name>A0AAF0IB64_ODILC</name>
<reference evidence="1" key="1">
    <citation type="journal article" date="2017" name="Nature">
        <title>Asgard archaea illuminate the origin of eukaryotic cellular complexity.</title>
        <authorList>
            <person name="Zaremba-Niedzwiedzka K."/>
            <person name="Caceres E.F."/>
            <person name="Saw J.H."/>
            <person name="Backstrom D."/>
            <person name="Juzokaite L."/>
            <person name="Vancaester E."/>
            <person name="Seitz K.W."/>
            <person name="Anantharaman K."/>
            <person name="Starnawski P."/>
            <person name="Kjeldsen K.U."/>
            <person name="Scott M.B."/>
            <person name="Nunoura T."/>
            <person name="Banfield J.F."/>
            <person name="Schramm A."/>
            <person name="Baker B.J."/>
            <person name="Spang A."/>
            <person name="Ettema T.J.G."/>
        </authorList>
    </citation>
    <scope>NUCLEOTIDE SEQUENCE</scope>
    <source>
        <strain evidence="1">LCB_4</strain>
    </source>
</reference>
<dbReference type="KEGG" id="oyw:OdinLCB4_006050"/>
<protein>
    <submittedName>
        <fullName evidence="1">Uncharacterized protein</fullName>
    </submittedName>
</protein>
<dbReference type="Proteomes" id="UP000186851">
    <property type="component" value="Chromosome"/>
</dbReference>
<evidence type="ECO:0000313" key="1">
    <source>
        <dbReference type="EMBL" id="WEU40031.1"/>
    </source>
</evidence>
<gene>
    <name evidence="1" type="ORF">OdinLCB4_006050</name>
</gene>
<dbReference type="AlphaFoldDB" id="A0AAF0IB64"/>
<proteinExistence type="predicted"/>
<sequence length="91" mass="10700">MSEDQDNLYPLRKKLLKLPAAYKGAIEEILREGMNRELPGFFEDERENLDIGEVKTAWRNEEAQRQIQELAKMLGVDGKVAFDWSKKRLKY</sequence>
<organism evidence="1 2">
    <name type="scientific">Odinarchaeota yellowstonii (strain LCB_4)</name>
    <dbReference type="NCBI Taxonomy" id="1841599"/>
    <lineage>
        <taxon>Archaea</taxon>
        <taxon>Promethearchaeati</taxon>
        <taxon>Candidatus Odinarchaeota</taxon>
        <taxon>Candidatus Odinarchaeia</taxon>
        <taxon>Candidatus Odinarchaeales</taxon>
        <taxon>Candidatus Odinarchaeaceae</taxon>
        <taxon>Candidatus Odinarchaeum</taxon>
    </lineage>
</organism>
<evidence type="ECO:0000313" key="2">
    <source>
        <dbReference type="Proteomes" id="UP000186851"/>
    </source>
</evidence>
<reference evidence="1" key="2">
    <citation type="journal article" date="2022" name="Nat. Microbiol.">
        <title>A closed Candidatus Odinarchaeum chromosome exposes Asgard archaeal viruses.</title>
        <authorList>
            <person name="Tamarit D."/>
            <person name="Caceres E.F."/>
            <person name="Krupovic M."/>
            <person name="Nijland R."/>
            <person name="Eme L."/>
            <person name="Robinson N.P."/>
            <person name="Ettema T.J.G."/>
        </authorList>
    </citation>
    <scope>NUCLEOTIDE SEQUENCE</scope>
    <source>
        <strain evidence="1">LCB_4</strain>
    </source>
</reference>